<dbReference type="Gramene" id="TraesCS3A03G0150700.1">
    <property type="protein sequence ID" value="TraesCS3A03G0150700.1.CDS"/>
    <property type="gene ID" value="TraesCS3A03G0150700"/>
</dbReference>
<name>A0A3B6EBH5_WHEAT</name>
<dbReference type="EnsemblPlants" id="TraesCS3A02G069400.1">
    <property type="protein sequence ID" value="TraesCS3A02G069400.1"/>
    <property type="gene ID" value="TraesCS3A02G069400"/>
</dbReference>
<evidence type="ECO:0000313" key="2">
    <source>
        <dbReference type="EnsemblPlants" id="TraesCS3A02G069400.1"/>
    </source>
</evidence>
<dbReference type="Gramene" id="TraesCLE_scaffold_049476_01G000300.1">
    <property type="protein sequence ID" value="TraesCLE_scaffold_049476_01G000300.1"/>
    <property type="gene ID" value="TraesCLE_scaffold_049476_01G000300"/>
</dbReference>
<feature type="region of interest" description="Disordered" evidence="1">
    <location>
        <begin position="1"/>
        <end position="66"/>
    </location>
</feature>
<dbReference type="Gramene" id="TraesCS3A02G069400.1">
    <property type="protein sequence ID" value="TraesCS3A02G069400.1"/>
    <property type="gene ID" value="TraesCS3A02G069400"/>
</dbReference>
<dbReference type="OMA" id="HGLMENI"/>
<organism evidence="2">
    <name type="scientific">Triticum aestivum</name>
    <name type="common">Wheat</name>
    <dbReference type="NCBI Taxonomy" id="4565"/>
    <lineage>
        <taxon>Eukaryota</taxon>
        <taxon>Viridiplantae</taxon>
        <taxon>Streptophyta</taxon>
        <taxon>Embryophyta</taxon>
        <taxon>Tracheophyta</taxon>
        <taxon>Spermatophyta</taxon>
        <taxon>Magnoliopsida</taxon>
        <taxon>Liliopsida</taxon>
        <taxon>Poales</taxon>
        <taxon>Poaceae</taxon>
        <taxon>BOP clade</taxon>
        <taxon>Pooideae</taxon>
        <taxon>Triticodae</taxon>
        <taxon>Triticeae</taxon>
        <taxon>Triticinae</taxon>
        <taxon>Triticum</taxon>
    </lineage>
</organism>
<proteinExistence type="predicted"/>
<dbReference type="Gramene" id="TraesROB_scaffold_015759_01G000200.1">
    <property type="protein sequence ID" value="TraesROB_scaffold_015759_01G000200.1"/>
    <property type="gene ID" value="TraesROB_scaffold_015759_01G000200"/>
</dbReference>
<dbReference type="Gramene" id="TraesCAD_scaffold_007725_01G000600.1">
    <property type="protein sequence ID" value="TraesCAD_scaffold_007725_01G000600.1"/>
    <property type="gene ID" value="TraesCAD_scaffold_007725_01G000600"/>
</dbReference>
<evidence type="ECO:0000256" key="1">
    <source>
        <dbReference type="SAM" id="MobiDB-lite"/>
    </source>
</evidence>
<dbReference type="Proteomes" id="UP000019116">
    <property type="component" value="Chromosome 3A"/>
</dbReference>
<evidence type="ECO:0000313" key="3">
    <source>
        <dbReference type="Proteomes" id="UP000019116"/>
    </source>
</evidence>
<keyword evidence="3" id="KW-1185">Reference proteome</keyword>
<sequence>MLSGAPSKPQMRIGANRATRETKGAQPDEFTPSNDEDVTRNTEDEATTEIAGGAMGTEPNKSTLPKDQDLSDKIVIENPPLPLDQVIVSHSTKNYIQLRKKFHGLIQNILKGIDIFITSGDGRAPMEASVMSCDVNVTIAFGDLGRKFRFTCEDKNPAIPSSAEQGMNDCGTHNFHVKCLGNISGASADGMEDENESLDPKN</sequence>
<dbReference type="Gramene" id="TraesLAC3A03G01271840.1">
    <property type="protein sequence ID" value="TraesLAC3A03G01271840.1"/>
    <property type="gene ID" value="TraesLAC3A03G01271840"/>
</dbReference>
<dbReference type="AlphaFoldDB" id="A0A3B6EBH5"/>
<dbReference type="Gramene" id="TraesWEE_scaffold_039455_01G000400.1">
    <property type="protein sequence ID" value="TraesWEE_scaffold_039455_01G000400.1"/>
    <property type="gene ID" value="TraesWEE_scaffold_039455_01G000400"/>
</dbReference>
<reference evidence="2" key="1">
    <citation type="submission" date="2018-08" db="EMBL/GenBank/DDBJ databases">
        <authorList>
            <person name="Rossello M."/>
        </authorList>
    </citation>
    <scope>NUCLEOTIDE SEQUENCE [LARGE SCALE GENOMIC DNA]</scope>
    <source>
        <strain evidence="2">cv. Chinese Spring</strain>
    </source>
</reference>
<accession>A0A3B6EBH5</accession>
<dbReference type="Gramene" id="TraesRN3A0100148600.1">
    <property type="protein sequence ID" value="TraesRN3A0100148600.1"/>
    <property type="gene ID" value="TraesRN3A0100148600"/>
</dbReference>
<protein>
    <submittedName>
        <fullName evidence="2">Uncharacterized protein</fullName>
    </submittedName>
</protein>
<reference evidence="2" key="2">
    <citation type="submission" date="2018-10" db="UniProtKB">
        <authorList>
            <consortium name="EnsemblPlants"/>
        </authorList>
    </citation>
    <scope>IDENTIFICATION</scope>
</reference>